<name>A0ABY5YFL7_9DEIO</name>
<evidence type="ECO:0000313" key="2">
    <source>
        <dbReference type="EMBL" id="UWX62961.1"/>
    </source>
</evidence>
<feature type="transmembrane region" description="Helical" evidence="1">
    <location>
        <begin position="9"/>
        <end position="26"/>
    </location>
</feature>
<feature type="transmembrane region" description="Helical" evidence="1">
    <location>
        <begin position="38"/>
        <end position="55"/>
    </location>
</feature>
<protein>
    <recommendedName>
        <fullName evidence="4">PH domain-containing protein</fullName>
    </recommendedName>
</protein>
<evidence type="ECO:0000256" key="1">
    <source>
        <dbReference type="SAM" id="Phobius"/>
    </source>
</evidence>
<accession>A0ABY5YFL7</accession>
<keyword evidence="1" id="KW-1133">Transmembrane helix</keyword>
<dbReference type="Proteomes" id="UP001060261">
    <property type="component" value="Chromosome"/>
</dbReference>
<keyword evidence="1" id="KW-0812">Transmembrane</keyword>
<evidence type="ECO:0008006" key="4">
    <source>
        <dbReference type="Google" id="ProtNLM"/>
    </source>
</evidence>
<dbReference type="RefSeq" id="WP_260559254.1">
    <property type="nucleotide sequence ID" value="NZ_BAABEC010000184.1"/>
</dbReference>
<proteinExistence type="predicted"/>
<evidence type="ECO:0000313" key="3">
    <source>
        <dbReference type="Proteomes" id="UP001060261"/>
    </source>
</evidence>
<organism evidence="2 3">
    <name type="scientific">Deinococcus rubellus</name>
    <dbReference type="NCBI Taxonomy" id="1889240"/>
    <lineage>
        <taxon>Bacteria</taxon>
        <taxon>Thermotogati</taxon>
        <taxon>Deinococcota</taxon>
        <taxon>Deinococci</taxon>
        <taxon>Deinococcales</taxon>
        <taxon>Deinococcaceae</taxon>
        <taxon>Deinococcus</taxon>
    </lineage>
</organism>
<reference evidence="2" key="1">
    <citation type="submission" date="2022-09" db="EMBL/GenBank/DDBJ databases">
        <title>genome sequence of Deinococcus rubellus.</title>
        <authorList>
            <person name="Srinivasan S."/>
        </authorList>
    </citation>
    <scope>NUCLEOTIDE SEQUENCE</scope>
    <source>
        <strain evidence="2">Ant6</strain>
    </source>
</reference>
<dbReference type="EMBL" id="CP104213">
    <property type="protein sequence ID" value="UWX62961.1"/>
    <property type="molecule type" value="Genomic_DNA"/>
</dbReference>
<keyword evidence="1" id="KW-0472">Membrane</keyword>
<sequence>MAVYRVRKWWSAFSIFFITVSLYALFTSDSSTSSFDYAFGYSLLVTSTFWLLITTQSRIVITPDSILKYCLFGKWKIRGTDIDGIAIERVPRSPSLILKIHTVYGQLVSINFNYYSGEQEAWQEIRKMTSPEVVRERWPKYLIWLPDRDKF</sequence>
<gene>
    <name evidence="2" type="ORF">N0D28_09300</name>
</gene>
<keyword evidence="3" id="KW-1185">Reference proteome</keyword>